<comment type="caution">
    <text evidence="1">The sequence shown here is derived from an EMBL/GenBank/DDBJ whole genome shotgun (WGS) entry which is preliminary data.</text>
</comment>
<reference evidence="1 2" key="1">
    <citation type="submission" date="2016-12" db="EMBL/GenBank/DDBJ databases">
        <title>The genomes of Aspergillus section Nigri reveals drivers in fungal speciation.</title>
        <authorList>
            <consortium name="DOE Joint Genome Institute"/>
            <person name="Vesth T.C."/>
            <person name="Nybo J."/>
            <person name="Theobald S."/>
            <person name="Brandl J."/>
            <person name="Frisvad J.C."/>
            <person name="Nielsen K.F."/>
            <person name="Lyhne E.K."/>
            <person name="Kogle M.E."/>
            <person name="Kuo A."/>
            <person name="Riley R."/>
            <person name="Clum A."/>
            <person name="Nolan M."/>
            <person name="Lipzen A."/>
            <person name="Salamov A."/>
            <person name="Henrissat B."/>
            <person name="Wiebenga A."/>
            <person name="De Vries R.P."/>
            <person name="Grigoriev I.V."/>
            <person name="Mortensen U.H."/>
            <person name="Andersen M.R."/>
            <person name="Baker S.E."/>
        </authorList>
    </citation>
    <scope>NUCLEOTIDE SEQUENCE [LARGE SCALE GENOMIC DNA]</scope>
    <source>
        <strain evidence="1 2">CBS 117.55</strain>
    </source>
</reference>
<protein>
    <submittedName>
        <fullName evidence="1">Uncharacterized protein</fullName>
    </submittedName>
</protein>
<name>A0A317WA53_9EURO</name>
<dbReference type="Proteomes" id="UP000247233">
    <property type="component" value="Unassembled WGS sequence"/>
</dbReference>
<dbReference type="EMBL" id="MSFL01000012">
    <property type="protein sequence ID" value="PWY82212.1"/>
    <property type="molecule type" value="Genomic_DNA"/>
</dbReference>
<dbReference type="AlphaFoldDB" id="A0A317WA53"/>
<dbReference type="GeneID" id="37067035"/>
<proteinExistence type="predicted"/>
<accession>A0A317WA53</accession>
<gene>
    <name evidence="1" type="ORF">BO70DRAFT_37141</name>
</gene>
<organism evidence="1 2">
    <name type="scientific">Aspergillus heteromorphus CBS 117.55</name>
    <dbReference type="NCBI Taxonomy" id="1448321"/>
    <lineage>
        <taxon>Eukaryota</taxon>
        <taxon>Fungi</taxon>
        <taxon>Dikarya</taxon>
        <taxon>Ascomycota</taxon>
        <taxon>Pezizomycotina</taxon>
        <taxon>Eurotiomycetes</taxon>
        <taxon>Eurotiomycetidae</taxon>
        <taxon>Eurotiales</taxon>
        <taxon>Aspergillaceae</taxon>
        <taxon>Aspergillus</taxon>
        <taxon>Aspergillus subgen. Circumdati</taxon>
    </lineage>
</organism>
<dbReference type="RefSeq" id="XP_025399477.1">
    <property type="nucleotide sequence ID" value="XM_025544798.1"/>
</dbReference>
<evidence type="ECO:0000313" key="1">
    <source>
        <dbReference type="EMBL" id="PWY82212.1"/>
    </source>
</evidence>
<sequence>MKLGERYIPTYLPTYYLGAHICTYLCTPYIHKSGKQHWHLRRHRTDGVAQASNQASQVLG</sequence>
<evidence type="ECO:0000313" key="2">
    <source>
        <dbReference type="Proteomes" id="UP000247233"/>
    </source>
</evidence>
<keyword evidence="2" id="KW-1185">Reference proteome</keyword>
<dbReference type="VEuPathDB" id="FungiDB:BO70DRAFT_37141"/>